<feature type="transmembrane region" description="Helical" evidence="1">
    <location>
        <begin position="6"/>
        <end position="26"/>
    </location>
</feature>
<feature type="transmembrane region" description="Helical" evidence="1">
    <location>
        <begin position="33"/>
        <end position="52"/>
    </location>
</feature>
<proteinExistence type="predicted"/>
<evidence type="ECO:0000256" key="1">
    <source>
        <dbReference type="SAM" id="Phobius"/>
    </source>
</evidence>
<protein>
    <submittedName>
        <fullName evidence="2">Uncharacterized protein</fullName>
    </submittedName>
</protein>
<dbReference type="RefSeq" id="WP_308457198.1">
    <property type="nucleotide sequence ID" value="NZ_JAJEQM010000028.1"/>
</dbReference>
<evidence type="ECO:0000313" key="2">
    <source>
        <dbReference type="EMBL" id="MCC2211816.1"/>
    </source>
</evidence>
<gene>
    <name evidence="2" type="ORF">LKE05_13605</name>
</gene>
<keyword evidence="1" id="KW-0472">Membrane</keyword>
<dbReference type="AlphaFoldDB" id="A0AAE3E0H2"/>
<dbReference type="Proteomes" id="UP001198242">
    <property type="component" value="Unassembled WGS sequence"/>
</dbReference>
<keyword evidence="1" id="KW-1133">Transmembrane helix</keyword>
<keyword evidence="3" id="KW-1185">Reference proteome</keyword>
<organism evidence="2 3">
    <name type="scientific">Hominilimicola fabiformis</name>
    <dbReference type="NCBI Taxonomy" id="2885356"/>
    <lineage>
        <taxon>Bacteria</taxon>
        <taxon>Bacillati</taxon>
        <taxon>Bacillota</taxon>
        <taxon>Clostridia</taxon>
        <taxon>Eubacteriales</taxon>
        <taxon>Oscillospiraceae</taxon>
        <taxon>Hominilimicola</taxon>
    </lineage>
</organism>
<sequence length="112" mass="12744">MNIFNLVPIMLIATGVLGIIFIVLGFTWGPRDCFEFGSLLIVGTIVVTIIYYQNGFFDTNFQKQYYQAINTEVTECQYCHRSFEGMEYIGDKCPYCGKEIEVKVGEIPSKSN</sequence>
<comment type="caution">
    <text evidence="2">The sequence shown here is derived from an EMBL/GenBank/DDBJ whole genome shotgun (WGS) entry which is preliminary data.</text>
</comment>
<keyword evidence="1" id="KW-0812">Transmembrane</keyword>
<name>A0AAE3E0H2_9FIRM</name>
<accession>A0AAE3E0H2</accession>
<reference evidence="2 3" key="1">
    <citation type="submission" date="2021-10" db="EMBL/GenBank/DDBJ databases">
        <title>Anaerobic single-cell dispensing facilitates the cultivation of human gut bacteria.</title>
        <authorList>
            <person name="Afrizal A."/>
        </authorList>
    </citation>
    <scope>NUCLEOTIDE SEQUENCE [LARGE SCALE GENOMIC DNA]</scope>
    <source>
        <strain evidence="2 3">CLA-AA-H232</strain>
    </source>
</reference>
<dbReference type="EMBL" id="JAJEQM010000028">
    <property type="protein sequence ID" value="MCC2211816.1"/>
    <property type="molecule type" value="Genomic_DNA"/>
</dbReference>
<evidence type="ECO:0000313" key="3">
    <source>
        <dbReference type="Proteomes" id="UP001198242"/>
    </source>
</evidence>